<feature type="chain" id="PRO_5036046470" description="Pulmonary surfactant-associated protein B" evidence="13">
    <location>
        <begin position="18"/>
        <end position="866"/>
    </location>
</feature>
<evidence type="ECO:0000313" key="16">
    <source>
        <dbReference type="EMBL" id="LAB66663.1"/>
    </source>
</evidence>
<feature type="domain" description="Saposin B-type" evidence="14">
    <location>
        <begin position="62"/>
        <end position="144"/>
    </location>
</feature>
<dbReference type="InterPro" id="IPR008373">
    <property type="entry name" value="Saposin"/>
</dbReference>
<dbReference type="SMART" id="SM00162">
    <property type="entry name" value="SAPA"/>
    <property type="match status" value="2"/>
</dbReference>
<dbReference type="SMART" id="SM00741">
    <property type="entry name" value="SapB"/>
    <property type="match status" value="7"/>
</dbReference>
<dbReference type="Pfam" id="PF05184">
    <property type="entry name" value="SapB_1"/>
    <property type="match status" value="3"/>
</dbReference>
<protein>
    <recommendedName>
        <fullName evidence="10">Pulmonary surfactant-associated protein B</fullName>
    </recommendedName>
    <alternativeName>
        <fullName evidence="11">Pulmonary surfactant-associated proteolipid SPL(Phe)</fullName>
    </alternativeName>
</protein>
<feature type="domain" description="Saposin B-type" evidence="14">
    <location>
        <begin position="269"/>
        <end position="349"/>
    </location>
</feature>
<evidence type="ECO:0000256" key="8">
    <source>
        <dbReference type="ARBA" id="ARBA00023180"/>
    </source>
</evidence>
<dbReference type="InterPro" id="IPR011001">
    <property type="entry name" value="Saposin-like"/>
</dbReference>
<name>A0A2P2HY13_9CRUS</name>
<dbReference type="PRINTS" id="PR01797">
    <property type="entry name" value="SAPOSIN"/>
</dbReference>
<feature type="domain" description="Saposin A-type" evidence="15">
    <location>
        <begin position="824"/>
        <end position="864"/>
    </location>
</feature>
<feature type="domain" description="Saposin B-type" evidence="14">
    <location>
        <begin position="425"/>
        <end position="506"/>
    </location>
</feature>
<dbReference type="InterPro" id="IPR003119">
    <property type="entry name" value="SAP_A"/>
</dbReference>
<dbReference type="Pfam" id="PF02199">
    <property type="entry name" value="SapA"/>
    <property type="match status" value="2"/>
</dbReference>
<dbReference type="PANTHER" id="PTHR11480:SF3">
    <property type="entry name" value="BCDNA.GH08312"/>
    <property type="match status" value="1"/>
</dbReference>
<dbReference type="GO" id="GO:0006665">
    <property type="term" value="P:sphingolipid metabolic process"/>
    <property type="evidence" value="ECO:0007669"/>
    <property type="project" value="InterPro"/>
</dbReference>
<dbReference type="GO" id="GO:0005576">
    <property type="term" value="C:extracellular region"/>
    <property type="evidence" value="ECO:0007669"/>
    <property type="project" value="UniProtKB-SubCell"/>
</dbReference>
<reference evidence="17" key="1">
    <citation type="submission" date="2017-11" db="EMBL/GenBank/DDBJ databases">
        <title>The sensing device of the deep-sea amphipod.</title>
        <authorList>
            <person name="Kobayashi H."/>
            <person name="Nagahama T."/>
            <person name="Arai W."/>
            <person name="Sasagawa Y."/>
            <person name="Umeda M."/>
            <person name="Hayashi T."/>
            <person name="Nikaido I."/>
            <person name="Watanabe H."/>
            <person name="Oguri K."/>
            <person name="Kitazato H."/>
            <person name="Fujioka K."/>
            <person name="Kido Y."/>
            <person name="Takami H."/>
        </authorList>
    </citation>
    <scope>NUCLEOTIDE SEQUENCE</scope>
    <source>
        <tissue evidence="17">Whole body</tissue>
    </source>
</reference>
<dbReference type="Pfam" id="PF03489">
    <property type="entry name" value="SapB_2"/>
    <property type="match status" value="6"/>
</dbReference>
<evidence type="ECO:0000256" key="13">
    <source>
        <dbReference type="SAM" id="SignalP"/>
    </source>
</evidence>
<comment type="function">
    <text evidence="9">Pulmonary surfactant-associated proteins promote alveolar stability by lowering the surface tension at the air-liquid interface in the peripheral air spaces. SP-B increases the collapse pressure of palmitic acid to nearly 70 millinewtons per meter.</text>
</comment>
<feature type="domain" description="Saposin B-type" evidence="14">
    <location>
        <begin position="178"/>
        <end position="257"/>
    </location>
</feature>
<dbReference type="AlphaFoldDB" id="A0A2P2HY13"/>
<dbReference type="FunFam" id="1.10.225.10:FF:000008">
    <property type="entry name" value="Pulmonary surfactant-associated protein B"/>
    <property type="match status" value="1"/>
</dbReference>
<sequence length="866" mass="94601">MFTALLLSSILVVVTQGALVGSQQCTYGPAFWCSSLRNAKQCSAVSHCIQSVWEKQQLPEDNDDICNICKNMVQEARDQLESNQTQEDLKAVLDGACRLIPLREISSECIELANDFIPELIETLASQMNPQIVCATAGLCNSVRIDRILREMGQSHNSQSNTQQNTDATSSNSVSDPDPGDCDDCRRYVEDTIKLVSEHSKQELLDHLLSICGELGSVSDGCSALMSVNIDDIYDYLANKLNPNDACRLFGMCNNQFGPLPKPASANTGDEVCDFCVVITQHWRDIMTSNTTEEEFQEIMEGICEKTGSFKDECKSLVDNYYLAAYNYLINQFDPKKLCEVVGICTSNIHNGAIWTTLHTGPVPANALIKEEGSDSFDRSALTFVGQDEANSYKLRENANVLPRANLRPSIKITVAGEKGVLDGGDQACTMCEFTLHFIQIQLQDKRTKEEIENVVKSVCNYMPKDLRENCDDYVDAYGDQVIALLQQEIDPSVMCPMLGLCPSNNSVTVAAPPTPGSSKADVSCIGCEFIMIKLKELLGTHSNQEAVKEALDKVCGLLPHSISDECQTFVDQNAIEVMQLLAGGVEPEQICHLLGLCHDNLGSLPPLDASYQLPVSRLFVHRPRLYDTDTSSLEHVGQSKVCVVCEFVLATVQKLVLDNNTHIKAEIEKAVEQVCMLFPSTLQEDCLGFVEQYGESLVDLLVNGLEPEMICRELHLCKQPNLYGLPHAIVTRAVAADEPTTAVSDERRCLICTAVVTTYKGSSRDSGGDAATITAAVENVCSALTGQEQQLCSSMDVSSAVEGSTSSSTAICATLGYCPRPQHLIGSEKCTWGPSYWCQSQLHSQSCGATAHCQDRVWEGGVAPA</sequence>
<comment type="subcellular location">
    <subcellularLocation>
        <location evidence="1">Secreted</location>
        <location evidence="1">Extracellular space</location>
        <location evidence="1">Surface film</location>
    </subcellularLocation>
</comment>
<evidence type="ECO:0000256" key="4">
    <source>
        <dbReference type="ARBA" id="ARBA00022713"/>
    </source>
</evidence>
<feature type="signal peptide" evidence="13">
    <location>
        <begin position="1"/>
        <end position="17"/>
    </location>
</feature>
<keyword evidence="3" id="KW-0964">Secreted</keyword>
<evidence type="ECO:0000256" key="9">
    <source>
        <dbReference type="ARBA" id="ARBA00037221"/>
    </source>
</evidence>
<reference evidence="16" key="2">
    <citation type="journal article" date="2018" name="Biosci. Biotechnol. Biochem.">
        <title>Polysaccharide hydrolase of the hadal zone amphipods Hirondellea gigas.</title>
        <authorList>
            <person name="Kobayashi H."/>
            <person name="Nagahama T."/>
            <person name="Arai W."/>
            <person name="Sasagawa Y."/>
            <person name="Umeda M."/>
            <person name="Hayashi T."/>
            <person name="Nikaido I."/>
            <person name="Watanabe H."/>
            <person name="Oguri K."/>
            <person name="Kitazato H."/>
            <person name="Fujioka K."/>
            <person name="Kido Y."/>
            <person name="Takami H."/>
        </authorList>
    </citation>
    <scope>NUCLEOTIDE SEQUENCE</scope>
    <source>
        <tissue evidence="16">Whole body</tissue>
    </source>
</reference>
<dbReference type="GO" id="GO:0005764">
    <property type="term" value="C:lysosome"/>
    <property type="evidence" value="ECO:0007669"/>
    <property type="project" value="InterPro"/>
</dbReference>
<organism evidence="16">
    <name type="scientific">Hirondellea gigas</name>
    <dbReference type="NCBI Taxonomy" id="1518452"/>
    <lineage>
        <taxon>Eukaryota</taxon>
        <taxon>Metazoa</taxon>
        <taxon>Ecdysozoa</taxon>
        <taxon>Arthropoda</taxon>
        <taxon>Crustacea</taxon>
        <taxon>Multicrustacea</taxon>
        <taxon>Malacostraca</taxon>
        <taxon>Eumalacostraca</taxon>
        <taxon>Peracarida</taxon>
        <taxon>Amphipoda</taxon>
        <taxon>Amphilochidea</taxon>
        <taxon>Lysianassida</taxon>
        <taxon>Lysianassidira</taxon>
        <taxon>Lysianassoidea</taxon>
        <taxon>Lysianassidae</taxon>
        <taxon>Hirondellea</taxon>
    </lineage>
</organism>
<dbReference type="EMBL" id="IACF01000928">
    <property type="protein sequence ID" value="LAB66663.1"/>
    <property type="molecule type" value="mRNA"/>
</dbReference>
<feature type="domain" description="Saposin B-type" evidence="14">
    <location>
        <begin position="639"/>
        <end position="722"/>
    </location>
</feature>
<dbReference type="SUPFAM" id="SSF47862">
    <property type="entry name" value="Saposin"/>
    <property type="match status" value="6"/>
</dbReference>
<evidence type="ECO:0000313" key="17">
    <source>
        <dbReference type="EMBL" id="LAC19641.1"/>
    </source>
</evidence>
<keyword evidence="4" id="KW-0305">Gaseous exchange</keyword>
<feature type="domain" description="Saposin B-type" evidence="14">
    <location>
        <begin position="521"/>
        <end position="602"/>
    </location>
</feature>
<evidence type="ECO:0000259" key="15">
    <source>
        <dbReference type="PROSITE" id="PS51110"/>
    </source>
</evidence>
<dbReference type="InterPro" id="IPR008138">
    <property type="entry name" value="SapB_2"/>
</dbReference>
<keyword evidence="2" id="KW-0767">Surface film</keyword>
<dbReference type="PROSITE" id="PS50015">
    <property type="entry name" value="SAP_B"/>
    <property type="match status" value="6"/>
</dbReference>
<dbReference type="PANTHER" id="PTHR11480">
    <property type="entry name" value="SAPOSIN-RELATED"/>
    <property type="match status" value="1"/>
</dbReference>
<evidence type="ECO:0000259" key="14">
    <source>
        <dbReference type="PROSITE" id="PS50015"/>
    </source>
</evidence>
<evidence type="ECO:0000256" key="2">
    <source>
        <dbReference type="ARBA" id="ARBA00022439"/>
    </source>
</evidence>
<feature type="domain" description="Saposin A-type" evidence="15">
    <location>
        <begin position="18"/>
        <end position="58"/>
    </location>
</feature>
<keyword evidence="7" id="KW-1015">Disulfide bond</keyword>
<dbReference type="PROSITE" id="PS51110">
    <property type="entry name" value="SAP_A"/>
    <property type="match status" value="2"/>
</dbReference>
<evidence type="ECO:0000256" key="10">
    <source>
        <dbReference type="ARBA" id="ARBA00041094"/>
    </source>
</evidence>
<evidence type="ECO:0000256" key="1">
    <source>
        <dbReference type="ARBA" id="ARBA00004364"/>
    </source>
</evidence>
<dbReference type="GO" id="GO:0016020">
    <property type="term" value="C:membrane"/>
    <property type="evidence" value="ECO:0007669"/>
    <property type="project" value="GOC"/>
</dbReference>
<evidence type="ECO:0000256" key="5">
    <source>
        <dbReference type="ARBA" id="ARBA00022729"/>
    </source>
</evidence>
<feature type="region of interest" description="Disordered" evidence="12">
    <location>
        <begin position="154"/>
        <end position="181"/>
    </location>
</feature>
<evidence type="ECO:0000256" key="6">
    <source>
        <dbReference type="ARBA" id="ARBA00022737"/>
    </source>
</evidence>
<dbReference type="InterPro" id="IPR008139">
    <property type="entry name" value="SaposinB_dom"/>
</dbReference>
<evidence type="ECO:0000256" key="3">
    <source>
        <dbReference type="ARBA" id="ARBA00022525"/>
    </source>
</evidence>
<keyword evidence="5 13" id="KW-0732">Signal</keyword>
<keyword evidence="8" id="KW-0325">Glycoprotein</keyword>
<dbReference type="FunFam" id="1.10.225.10:FF:000002">
    <property type="entry name" value="prosaposin isoform X2"/>
    <property type="match status" value="1"/>
</dbReference>
<evidence type="ECO:0000256" key="11">
    <source>
        <dbReference type="ARBA" id="ARBA00041785"/>
    </source>
</evidence>
<dbReference type="Gene3D" id="1.10.225.10">
    <property type="entry name" value="Saposin-like"/>
    <property type="match status" value="7"/>
</dbReference>
<dbReference type="GO" id="GO:0007585">
    <property type="term" value="P:respiratory gaseous exchange by respiratory system"/>
    <property type="evidence" value="ECO:0007669"/>
    <property type="project" value="UniProtKB-KW"/>
</dbReference>
<accession>A0A2P2HY13</accession>
<dbReference type="EMBL" id="IACT01000206">
    <property type="protein sequence ID" value="LAC19641.1"/>
    <property type="molecule type" value="mRNA"/>
</dbReference>
<proteinExistence type="evidence at transcript level"/>
<keyword evidence="6" id="KW-0677">Repeat</keyword>
<feature type="compositionally biased region" description="Low complexity" evidence="12">
    <location>
        <begin position="154"/>
        <end position="177"/>
    </location>
</feature>
<evidence type="ECO:0000256" key="7">
    <source>
        <dbReference type="ARBA" id="ARBA00023157"/>
    </source>
</evidence>
<dbReference type="InterPro" id="IPR051428">
    <property type="entry name" value="Sphingo_Act-Surfact_Prot"/>
</dbReference>
<evidence type="ECO:0000256" key="12">
    <source>
        <dbReference type="SAM" id="MobiDB-lite"/>
    </source>
</evidence>
<dbReference type="InterPro" id="IPR007856">
    <property type="entry name" value="SapB_1"/>
</dbReference>